<feature type="region of interest" description="Disordered" evidence="1">
    <location>
        <begin position="1"/>
        <end position="116"/>
    </location>
</feature>
<evidence type="ECO:0000256" key="1">
    <source>
        <dbReference type="SAM" id="MobiDB-lite"/>
    </source>
</evidence>
<dbReference type="AlphaFoldDB" id="A0A9P8P970"/>
<sequence length="293" mass="33729">MGLVSKWATDDSLQKAATAQDNQAKLHQDPKPKVDVIKKGEVLKSKWASSDPDSNQLKPQLETREKFRDDISPSKLTSRQFTREINSSRNARISENGSDRDRVANSDDRIQQNKNAQNFASRLGISLNDKHVKPNRLGQHIKQDSRHSHNNGNSGPRQQHRQSNNINNDNKHKDLEWEDHHSENERSNGKSKSLLDREEPTDLARQFASRLGINIESRHTTRNRSHQNSKHPNSENTKSDINRKQTTKVVDKEEKYQHSLEGQLSTADQEKLFDDLLNNNKDWADFDDEDDSF</sequence>
<feature type="compositionally biased region" description="Polar residues" evidence="1">
    <location>
        <begin position="47"/>
        <end position="58"/>
    </location>
</feature>
<feature type="compositionally biased region" description="Basic and acidic residues" evidence="1">
    <location>
        <begin position="97"/>
        <end position="111"/>
    </location>
</feature>
<feature type="compositionally biased region" description="Basic residues" evidence="1">
    <location>
        <begin position="220"/>
        <end position="229"/>
    </location>
</feature>
<feature type="compositionally biased region" description="Basic and acidic residues" evidence="1">
    <location>
        <begin position="24"/>
        <end position="44"/>
    </location>
</feature>
<accession>A0A9P8P970</accession>
<gene>
    <name evidence="2" type="ORF">WICMUC_005454</name>
</gene>
<reference evidence="2" key="1">
    <citation type="journal article" date="2021" name="Open Biol.">
        <title>Shared evolutionary footprints suggest mitochondrial oxidative damage underlies multiple complex I losses in fungi.</title>
        <authorList>
            <person name="Schikora-Tamarit M.A."/>
            <person name="Marcet-Houben M."/>
            <person name="Nosek J."/>
            <person name="Gabaldon T."/>
        </authorList>
    </citation>
    <scope>NUCLEOTIDE SEQUENCE</scope>
    <source>
        <strain evidence="2">CBS6341</strain>
    </source>
</reference>
<comment type="caution">
    <text evidence="2">The sequence shown here is derived from an EMBL/GenBank/DDBJ whole genome shotgun (WGS) entry which is preliminary data.</text>
</comment>
<dbReference type="EMBL" id="JAEUBF010001392">
    <property type="protein sequence ID" value="KAH3667107.1"/>
    <property type="molecule type" value="Genomic_DNA"/>
</dbReference>
<proteinExistence type="predicted"/>
<evidence type="ECO:0000313" key="3">
    <source>
        <dbReference type="Proteomes" id="UP000769528"/>
    </source>
</evidence>
<feature type="compositionally biased region" description="Basic and acidic residues" evidence="1">
    <location>
        <begin position="237"/>
        <end position="258"/>
    </location>
</feature>
<feature type="compositionally biased region" description="Polar residues" evidence="1">
    <location>
        <begin position="74"/>
        <end position="96"/>
    </location>
</feature>
<protein>
    <submittedName>
        <fullName evidence="2">Uncharacterized protein</fullName>
    </submittedName>
</protein>
<feature type="compositionally biased region" description="Basic and acidic residues" evidence="1">
    <location>
        <begin position="169"/>
        <end position="202"/>
    </location>
</feature>
<reference evidence="2" key="2">
    <citation type="submission" date="2021-01" db="EMBL/GenBank/DDBJ databases">
        <authorList>
            <person name="Schikora-Tamarit M.A."/>
        </authorList>
    </citation>
    <scope>NUCLEOTIDE SEQUENCE</scope>
    <source>
        <strain evidence="2">CBS6341</strain>
    </source>
</reference>
<feature type="compositionally biased region" description="Basic and acidic residues" evidence="1">
    <location>
        <begin position="61"/>
        <end position="72"/>
    </location>
</feature>
<dbReference type="Proteomes" id="UP000769528">
    <property type="component" value="Unassembled WGS sequence"/>
</dbReference>
<organism evidence="2 3">
    <name type="scientific">Wickerhamomyces mucosus</name>
    <dbReference type="NCBI Taxonomy" id="1378264"/>
    <lineage>
        <taxon>Eukaryota</taxon>
        <taxon>Fungi</taxon>
        <taxon>Dikarya</taxon>
        <taxon>Ascomycota</taxon>
        <taxon>Saccharomycotina</taxon>
        <taxon>Saccharomycetes</taxon>
        <taxon>Phaffomycetales</taxon>
        <taxon>Wickerhamomycetaceae</taxon>
        <taxon>Wickerhamomyces</taxon>
    </lineage>
</organism>
<feature type="region of interest" description="Disordered" evidence="1">
    <location>
        <begin position="140"/>
        <end position="263"/>
    </location>
</feature>
<name>A0A9P8P970_9ASCO</name>
<evidence type="ECO:0000313" key="2">
    <source>
        <dbReference type="EMBL" id="KAH3667107.1"/>
    </source>
</evidence>
<keyword evidence="3" id="KW-1185">Reference proteome</keyword>
<feature type="compositionally biased region" description="Polar residues" evidence="1">
    <location>
        <begin position="150"/>
        <end position="168"/>
    </location>
</feature>